<feature type="domain" description="VanZ-like" evidence="2">
    <location>
        <begin position="12"/>
        <end position="131"/>
    </location>
</feature>
<keyword evidence="4" id="KW-1185">Reference proteome</keyword>
<protein>
    <recommendedName>
        <fullName evidence="2">VanZ-like domain-containing protein</fullName>
    </recommendedName>
</protein>
<dbReference type="InterPro" id="IPR053150">
    <property type="entry name" value="Teicoplanin_resist-assoc"/>
</dbReference>
<accession>A0ABP8VS57</accession>
<reference evidence="4" key="1">
    <citation type="journal article" date="2019" name="Int. J. Syst. Evol. Microbiol.">
        <title>The Global Catalogue of Microorganisms (GCM) 10K type strain sequencing project: providing services to taxonomists for standard genome sequencing and annotation.</title>
        <authorList>
            <consortium name="The Broad Institute Genomics Platform"/>
            <consortium name="The Broad Institute Genome Sequencing Center for Infectious Disease"/>
            <person name="Wu L."/>
            <person name="Ma J."/>
        </authorList>
    </citation>
    <scope>NUCLEOTIDE SEQUENCE [LARGE SCALE GENOMIC DNA]</scope>
    <source>
        <strain evidence="4">JCM 18956</strain>
    </source>
</reference>
<dbReference type="PANTHER" id="PTHR36834:SF1">
    <property type="entry name" value="INTEGRAL MEMBRANE PROTEIN"/>
    <property type="match status" value="1"/>
</dbReference>
<dbReference type="PANTHER" id="PTHR36834">
    <property type="entry name" value="MEMBRANE PROTEIN-RELATED"/>
    <property type="match status" value="1"/>
</dbReference>
<evidence type="ECO:0000256" key="1">
    <source>
        <dbReference type="SAM" id="Phobius"/>
    </source>
</evidence>
<name>A0ABP8VS57_9MICO</name>
<keyword evidence="1" id="KW-0812">Transmembrane</keyword>
<comment type="caution">
    <text evidence="3">The sequence shown here is derived from an EMBL/GenBank/DDBJ whole genome shotgun (WGS) entry which is preliminary data.</text>
</comment>
<keyword evidence="1" id="KW-1133">Transmembrane helix</keyword>
<evidence type="ECO:0000259" key="2">
    <source>
        <dbReference type="Pfam" id="PF04892"/>
    </source>
</evidence>
<feature type="transmembrane region" description="Helical" evidence="1">
    <location>
        <begin position="59"/>
        <end position="77"/>
    </location>
</feature>
<dbReference type="Pfam" id="PF04892">
    <property type="entry name" value="VanZ"/>
    <property type="match status" value="1"/>
</dbReference>
<gene>
    <name evidence="3" type="ORF">GCM10025780_10620</name>
</gene>
<feature type="transmembrane region" description="Helical" evidence="1">
    <location>
        <begin position="82"/>
        <end position="102"/>
    </location>
</feature>
<evidence type="ECO:0000313" key="3">
    <source>
        <dbReference type="EMBL" id="GAA4669363.1"/>
    </source>
</evidence>
<dbReference type="Proteomes" id="UP001501295">
    <property type="component" value="Unassembled WGS sequence"/>
</dbReference>
<dbReference type="EMBL" id="BAABLM010000002">
    <property type="protein sequence ID" value="GAA4669363.1"/>
    <property type="molecule type" value="Genomic_DNA"/>
</dbReference>
<keyword evidence="1" id="KW-0472">Membrane</keyword>
<evidence type="ECO:0000313" key="4">
    <source>
        <dbReference type="Proteomes" id="UP001501295"/>
    </source>
</evidence>
<dbReference type="RefSeq" id="WP_345374081.1">
    <property type="nucleotide sequence ID" value="NZ_BAABLM010000002.1"/>
</dbReference>
<organism evidence="3 4">
    <name type="scientific">Frondihabitans cladoniiphilus</name>
    <dbReference type="NCBI Taxonomy" id="715785"/>
    <lineage>
        <taxon>Bacteria</taxon>
        <taxon>Bacillati</taxon>
        <taxon>Actinomycetota</taxon>
        <taxon>Actinomycetes</taxon>
        <taxon>Micrococcales</taxon>
        <taxon>Microbacteriaceae</taxon>
        <taxon>Frondihabitans</taxon>
    </lineage>
</organism>
<feature type="transmembrane region" description="Helical" evidence="1">
    <location>
        <begin position="114"/>
        <end position="135"/>
    </location>
</feature>
<dbReference type="InterPro" id="IPR006976">
    <property type="entry name" value="VanZ-like"/>
</dbReference>
<sequence length="147" mass="16313">MRFHPWALFPTVLYIGFVGWVTLGPQPYDSSTAGLLTRFFDFSQSHASTRWLDFSNVEGLANVAMFVPLGFFLALFLPRRAWLVAAVLCVLASTGIEMFQGAYLPTRVEDVRDIVHNGTGGLIGAVLAAVIRFVVAPRPRSRRLRTV</sequence>
<proteinExistence type="predicted"/>
<feature type="transmembrane region" description="Helical" evidence="1">
    <location>
        <begin position="7"/>
        <end position="23"/>
    </location>
</feature>